<dbReference type="KEGG" id="cac:CA_C3384"/>
<evidence type="ECO:0000256" key="1">
    <source>
        <dbReference type="ARBA" id="ARBA00010835"/>
    </source>
</evidence>
<dbReference type="InterPro" id="IPR005139">
    <property type="entry name" value="PCRF"/>
</dbReference>
<protein>
    <submittedName>
        <fullName evidence="4">Protein chain release factor B</fullName>
    </submittedName>
</protein>
<dbReference type="RefSeq" id="WP_010966654.1">
    <property type="nucleotide sequence ID" value="NC_003030.1"/>
</dbReference>
<sequence>MWLQISAGTGPVESCRFVYLFLNLVKKECKYRNIKIEVLDFVPGEKIGTLKSVFLKLSGEGAKTYASSITGTHLLIWESEYRKNHRRKNWFIAVNSFSYETNEDLNDKDIIIEKMRSSGKGGQHVNKTETAVRITHKKTGIVVNSSEERSQFANIKLAKARLIIELKKLSDERRKRNRSERWTAGINIVRGNPVNVYTYKELNS</sequence>
<dbReference type="HOGENOM" id="CLU_036856_4_0_9"/>
<evidence type="ECO:0000313" key="5">
    <source>
        <dbReference type="Proteomes" id="UP000000814"/>
    </source>
</evidence>
<accession>Q97DT8</accession>
<dbReference type="InterPro" id="IPR000352">
    <property type="entry name" value="Pep_chain_release_fac_I"/>
</dbReference>
<evidence type="ECO:0000313" key="4">
    <source>
        <dbReference type="EMBL" id="AAK81314.1"/>
    </source>
</evidence>
<evidence type="ECO:0000256" key="2">
    <source>
        <dbReference type="ARBA" id="ARBA00022481"/>
    </source>
</evidence>
<organism evidence="4 5">
    <name type="scientific">Clostridium acetobutylicum (strain ATCC 824 / DSM 792 / JCM 1419 / IAM 19013 / LMG 5710 / NBRC 13948 / NRRL B-527 / VKM B-1787 / 2291 / W)</name>
    <dbReference type="NCBI Taxonomy" id="272562"/>
    <lineage>
        <taxon>Bacteria</taxon>
        <taxon>Bacillati</taxon>
        <taxon>Bacillota</taxon>
        <taxon>Clostridia</taxon>
        <taxon>Eubacteriales</taxon>
        <taxon>Clostridiaceae</taxon>
        <taxon>Clostridium</taxon>
    </lineage>
</organism>
<reference evidence="4 5" key="1">
    <citation type="journal article" date="2001" name="J. Bacteriol.">
        <title>Genome sequence and comparative analysis of the solvent-producing bacterium Clostridium acetobutylicum.</title>
        <authorList>
            <person name="Nolling J."/>
            <person name="Breton G."/>
            <person name="Omelchenko M.V."/>
            <person name="Makarova K.S."/>
            <person name="Zeng Q."/>
            <person name="Gibson R."/>
            <person name="Lee H.M."/>
            <person name="Dubois J."/>
            <person name="Qiu D."/>
            <person name="Hitti J."/>
            <person name="Wolf Y.I."/>
            <person name="Tatusov R.L."/>
            <person name="Sabathe F."/>
            <person name="Doucette-Stamm L."/>
            <person name="Soucaille P."/>
            <person name="Daly M.J."/>
            <person name="Bennett G.N."/>
            <person name="Koonin E.V."/>
            <person name="Smith D.R."/>
        </authorList>
    </citation>
    <scope>NUCLEOTIDE SEQUENCE [LARGE SCALE GENOMIC DNA]</scope>
    <source>
        <strain evidence="5">ATCC 824 / DSM 792 / JCM 1419 / LMG 5710 / VKM B-1787</strain>
    </source>
</reference>
<dbReference type="InterPro" id="IPR017509">
    <property type="entry name" value="PrfH"/>
</dbReference>
<dbReference type="PIR" id="G97315">
    <property type="entry name" value="G97315"/>
</dbReference>
<dbReference type="GO" id="GO:0003747">
    <property type="term" value="F:translation release factor activity"/>
    <property type="evidence" value="ECO:0007669"/>
    <property type="project" value="InterPro"/>
</dbReference>
<keyword evidence="2" id="KW-0488">Methylation</keyword>
<dbReference type="OrthoDB" id="9815709at2"/>
<gene>
    <name evidence="4" type="ordered locus">CA_C3384</name>
</gene>
<dbReference type="Pfam" id="PF03462">
    <property type="entry name" value="PCRF"/>
    <property type="match status" value="1"/>
</dbReference>
<keyword evidence="5" id="KW-1185">Reference proteome</keyword>
<dbReference type="PANTHER" id="PTHR43116">
    <property type="entry name" value="PEPTIDE CHAIN RELEASE FACTOR 2"/>
    <property type="match status" value="1"/>
</dbReference>
<dbReference type="GeneID" id="44999878"/>
<proteinExistence type="inferred from homology"/>
<dbReference type="NCBIfam" id="TIGR03072">
    <property type="entry name" value="release_prfH"/>
    <property type="match status" value="1"/>
</dbReference>
<name>Q97DT8_CLOAB</name>
<evidence type="ECO:0000259" key="3">
    <source>
        <dbReference type="PROSITE" id="PS00745"/>
    </source>
</evidence>
<dbReference type="PROSITE" id="PS00745">
    <property type="entry name" value="RF_PROK_I"/>
    <property type="match status" value="1"/>
</dbReference>
<dbReference type="PANTHER" id="PTHR43116:SF3">
    <property type="entry name" value="CLASS I PEPTIDE CHAIN RELEASE FACTOR"/>
    <property type="match status" value="1"/>
</dbReference>
<dbReference type="Gene3D" id="3.30.70.1660">
    <property type="match status" value="1"/>
</dbReference>
<dbReference type="SUPFAM" id="SSF75620">
    <property type="entry name" value="Release factor"/>
    <property type="match status" value="1"/>
</dbReference>
<dbReference type="Gene3D" id="3.30.160.20">
    <property type="match status" value="1"/>
</dbReference>
<dbReference type="AlphaFoldDB" id="Q97DT8"/>
<dbReference type="InterPro" id="IPR045853">
    <property type="entry name" value="Pep_chain_release_fac_I_sf"/>
</dbReference>
<dbReference type="GO" id="GO:0005737">
    <property type="term" value="C:cytoplasm"/>
    <property type="evidence" value="ECO:0007669"/>
    <property type="project" value="UniProtKB-ARBA"/>
</dbReference>
<feature type="domain" description="Prokaryotic-type class I peptide chain release factors" evidence="3">
    <location>
        <begin position="116"/>
        <end position="132"/>
    </location>
</feature>
<comment type="similarity">
    <text evidence="1">Belongs to the prokaryotic/mitochondrial release factor family.</text>
</comment>
<dbReference type="PATRIC" id="fig|272562.8.peg.3565"/>
<dbReference type="EMBL" id="AE001437">
    <property type="protein sequence ID" value="AAK81314.1"/>
    <property type="molecule type" value="Genomic_DNA"/>
</dbReference>
<dbReference type="eggNOG" id="COG1186">
    <property type="taxonomic scope" value="Bacteria"/>
</dbReference>
<dbReference type="STRING" id="272562.CA_C3384"/>
<dbReference type="Pfam" id="PF00472">
    <property type="entry name" value="RF-1"/>
    <property type="match status" value="1"/>
</dbReference>
<dbReference type="Proteomes" id="UP000000814">
    <property type="component" value="Chromosome"/>
</dbReference>